<keyword evidence="3" id="KW-0964">Secreted</keyword>
<sequence>MSCPSLFVLCLSSLSVFSVVLASSVLKGRSDFVQICVLFEALCPDSVRFLLGPLSDAHDEFGQRIRLELVPFGKATVNEQNGAIVCQHGKFECQINKFLLQLPIYGNGNPTDWKQVAQDCFLLMDLMSDTILKIRNCADGHEGNALQMAAAKQTHAIMPDKMTFVPWILWNNSSFSDLQEESRADLKPLICKHFEGANIDQCKKGLH</sequence>
<keyword evidence="8" id="KW-1185">Reference proteome</keyword>
<reference evidence="7 8" key="1">
    <citation type="submission" date="2024-10" db="EMBL/GenBank/DDBJ databases">
        <authorList>
            <person name="Kim D."/>
        </authorList>
    </citation>
    <scope>NUCLEOTIDE SEQUENCE [LARGE SCALE GENOMIC DNA]</scope>
    <source>
        <strain evidence="7">Taebaek</strain>
    </source>
</reference>
<evidence type="ECO:0000256" key="5">
    <source>
        <dbReference type="ARBA" id="ARBA00023180"/>
    </source>
</evidence>
<dbReference type="Proteomes" id="UP001620645">
    <property type="component" value="Unassembled WGS sequence"/>
</dbReference>
<evidence type="ECO:0000256" key="3">
    <source>
        <dbReference type="ARBA" id="ARBA00022525"/>
    </source>
</evidence>
<gene>
    <name evidence="7" type="ORF">niasHS_002828</name>
</gene>
<comment type="similarity">
    <text evidence="2">Belongs to the GILT family.</text>
</comment>
<proteinExistence type="inferred from homology"/>
<dbReference type="GO" id="GO:0005576">
    <property type="term" value="C:extracellular region"/>
    <property type="evidence" value="ECO:0007669"/>
    <property type="project" value="UniProtKB-SubCell"/>
</dbReference>
<evidence type="ECO:0000256" key="1">
    <source>
        <dbReference type="ARBA" id="ARBA00004613"/>
    </source>
</evidence>
<dbReference type="PANTHER" id="PTHR13234:SF8">
    <property type="entry name" value="GAMMA-INTERFERON-INDUCIBLE LYSOSOMAL THIOL REDUCTASE"/>
    <property type="match status" value="1"/>
</dbReference>
<dbReference type="EMBL" id="JBICCN010000056">
    <property type="protein sequence ID" value="KAL3097112.1"/>
    <property type="molecule type" value="Genomic_DNA"/>
</dbReference>
<dbReference type="InterPro" id="IPR004911">
    <property type="entry name" value="Interferon-induced_GILT"/>
</dbReference>
<keyword evidence="5" id="KW-0325">Glycoprotein</keyword>
<evidence type="ECO:0000256" key="4">
    <source>
        <dbReference type="ARBA" id="ARBA00022729"/>
    </source>
</evidence>
<organism evidence="7 8">
    <name type="scientific">Heterodera schachtii</name>
    <name type="common">Sugarbeet cyst nematode worm</name>
    <name type="synonym">Tylenchus schachtii</name>
    <dbReference type="NCBI Taxonomy" id="97005"/>
    <lineage>
        <taxon>Eukaryota</taxon>
        <taxon>Metazoa</taxon>
        <taxon>Ecdysozoa</taxon>
        <taxon>Nematoda</taxon>
        <taxon>Chromadorea</taxon>
        <taxon>Rhabditida</taxon>
        <taxon>Tylenchina</taxon>
        <taxon>Tylenchomorpha</taxon>
        <taxon>Tylenchoidea</taxon>
        <taxon>Heteroderidae</taxon>
        <taxon>Heteroderinae</taxon>
        <taxon>Heterodera</taxon>
    </lineage>
</organism>
<evidence type="ECO:0000256" key="6">
    <source>
        <dbReference type="SAM" id="SignalP"/>
    </source>
</evidence>
<evidence type="ECO:0000313" key="7">
    <source>
        <dbReference type="EMBL" id="KAL3097112.1"/>
    </source>
</evidence>
<feature type="chain" id="PRO_5044791940" evidence="6">
    <location>
        <begin position="23"/>
        <end position="207"/>
    </location>
</feature>
<keyword evidence="4 6" id="KW-0732">Signal</keyword>
<accession>A0ABD2K2K6</accession>
<evidence type="ECO:0000313" key="8">
    <source>
        <dbReference type="Proteomes" id="UP001620645"/>
    </source>
</evidence>
<protein>
    <submittedName>
        <fullName evidence="7">Uncharacterized protein</fullName>
    </submittedName>
</protein>
<dbReference type="AlphaFoldDB" id="A0ABD2K2K6"/>
<dbReference type="PANTHER" id="PTHR13234">
    <property type="entry name" value="GAMMA-INTERFERON INDUCIBLE LYSOSOMAL THIOL REDUCTASE GILT"/>
    <property type="match status" value="1"/>
</dbReference>
<name>A0ABD2K2K6_HETSC</name>
<dbReference type="Pfam" id="PF03227">
    <property type="entry name" value="GILT"/>
    <property type="match status" value="1"/>
</dbReference>
<feature type="signal peptide" evidence="6">
    <location>
        <begin position="1"/>
        <end position="22"/>
    </location>
</feature>
<comment type="subcellular location">
    <subcellularLocation>
        <location evidence="1">Secreted</location>
    </subcellularLocation>
</comment>
<evidence type="ECO:0000256" key="2">
    <source>
        <dbReference type="ARBA" id="ARBA00005679"/>
    </source>
</evidence>
<comment type="caution">
    <text evidence="7">The sequence shown here is derived from an EMBL/GenBank/DDBJ whole genome shotgun (WGS) entry which is preliminary data.</text>
</comment>